<organism evidence="1 2">
    <name type="scientific">Romboutsia weinsteinii</name>
    <dbReference type="NCBI Taxonomy" id="2020949"/>
    <lineage>
        <taxon>Bacteria</taxon>
        <taxon>Bacillati</taxon>
        <taxon>Bacillota</taxon>
        <taxon>Clostridia</taxon>
        <taxon>Peptostreptococcales</taxon>
        <taxon>Peptostreptococcaceae</taxon>
        <taxon>Romboutsia</taxon>
    </lineage>
</organism>
<keyword evidence="2" id="KW-1185">Reference proteome</keyword>
<comment type="caution">
    <text evidence="1">The sequence shown here is derived from an EMBL/GenBank/DDBJ whole genome shotgun (WGS) entry which is preliminary data.</text>
</comment>
<sequence length="249" mass="29571">MKYDYDIEIKNILNKIYEHKIYAIAAKNDGLNIDINLFKSTNIYLGSDMNDFIINFIPKGKDGYYFRCMIANHRNYSYPRLYDYKGNPLKSISSNKVALQLWEDYVNDMLIEDISRRFSAKDFHSFIDENLGSMSNSISKYIEDYKVKNTITIPFTDKNQLLSIIKDMLINNKLDISWAEVFLDIDQIRQEMTEFSVAFNYYNEFDRLEDDLEYCLDKFCKFSSSEEIYNILVNEMNFKYVDNLGLVRE</sequence>
<dbReference type="EMBL" id="NOJY02000004">
    <property type="protein sequence ID" value="RDY28901.1"/>
    <property type="molecule type" value="Genomic_DNA"/>
</dbReference>
<proteinExistence type="predicted"/>
<evidence type="ECO:0000313" key="2">
    <source>
        <dbReference type="Proteomes" id="UP000215694"/>
    </source>
</evidence>
<accession>A0A371J7Z3</accession>
<dbReference type="Proteomes" id="UP000215694">
    <property type="component" value="Unassembled WGS sequence"/>
</dbReference>
<gene>
    <name evidence="1" type="ORF">CHL78_002980</name>
</gene>
<protein>
    <submittedName>
        <fullName evidence="1">Uncharacterized protein</fullName>
    </submittedName>
</protein>
<dbReference type="OrthoDB" id="1750250at2"/>
<dbReference type="RefSeq" id="WP_094366796.1">
    <property type="nucleotide sequence ID" value="NZ_NOJY02000004.1"/>
</dbReference>
<name>A0A371J7Z3_9FIRM</name>
<dbReference type="AlphaFoldDB" id="A0A371J7Z3"/>
<reference evidence="1 2" key="1">
    <citation type="journal article" date="2017" name="Genome Announc.">
        <title>Draft Genome Sequence of Romboutsia weinsteinii sp. nov. Strain CCRI-19649(T) Isolated from Surface Water.</title>
        <authorList>
            <person name="Maheux A.F."/>
            <person name="Boudreau D.K."/>
            <person name="Berube E."/>
            <person name="Boissinot M."/>
            <person name="Cantin P."/>
            <person name="Raymond F."/>
            <person name="Corbeil J."/>
            <person name="Omar R.F."/>
            <person name="Bergeron M.G."/>
        </authorList>
    </citation>
    <scope>NUCLEOTIDE SEQUENCE [LARGE SCALE GENOMIC DNA]</scope>
    <source>
        <strain evidence="1 2">CCRI-19649</strain>
    </source>
</reference>
<evidence type="ECO:0000313" key="1">
    <source>
        <dbReference type="EMBL" id="RDY28901.1"/>
    </source>
</evidence>